<evidence type="ECO:0000256" key="2">
    <source>
        <dbReference type="ARBA" id="ARBA00023002"/>
    </source>
</evidence>
<comment type="catalytic activity">
    <reaction evidence="4">
        <text>a D-aminoacyl-tRNA + H2O = a tRNA + a D-alpha-amino acid + H(+)</text>
        <dbReference type="Rhea" id="RHEA:13953"/>
        <dbReference type="Rhea" id="RHEA-COMP:10123"/>
        <dbReference type="Rhea" id="RHEA-COMP:10124"/>
        <dbReference type="ChEBI" id="CHEBI:15377"/>
        <dbReference type="ChEBI" id="CHEBI:15378"/>
        <dbReference type="ChEBI" id="CHEBI:59871"/>
        <dbReference type="ChEBI" id="CHEBI:78442"/>
        <dbReference type="ChEBI" id="CHEBI:79333"/>
        <dbReference type="EC" id="3.1.1.96"/>
    </reaction>
</comment>
<dbReference type="InterPro" id="IPR002347">
    <property type="entry name" value="SDR_fam"/>
</dbReference>
<dbReference type="WBParaSite" id="maker-unitig_39966-snap-gene-0.3-mRNA-1">
    <property type="protein sequence ID" value="maker-unitig_39966-snap-gene-0.3-mRNA-1"/>
    <property type="gene ID" value="maker-unitig_39966-snap-gene-0.3"/>
</dbReference>
<evidence type="ECO:0000313" key="7">
    <source>
        <dbReference type="WBParaSite" id="maker-unitig_39966-snap-gene-0.3-mRNA-1"/>
    </source>
</evidence>
<feature type="region of interest" description="Disordered" evidence="5">
    <location>
        <begin position="1"/>
        <end position="38"/>
    </location>
</feature>
<reference evidence="7" key="1">
    <citation type="submission" date="2016-11" db="UniProtKB">
        <authorList>
            <consortium name="WormBaseParasite"/>
        </authorList>
    </citation>
    <scope>IDENTIFICATION</scope>
</reference>
<dbReference type="AlphaFoldDB" id="A0A1I8FLK9"/>
<dbReference type="Pfam" id="PF00106">
    <property type="entry name" value="adh_short"/>
    <property type="match status" value="1"/>
</dbReference>
<organism evidence="6 7">
    <name type="scientific">Macrostomum lignano</name>
    <dbReference type="NCBI Taxonomy" id="282301"/>
    <lineage>
        <taxon>Eukaryota</taxon>
        <taxon>Metazoa</taxon>
        <taxon>Spiralia</taxon>
        <taxon>Lophotrochozoa</taxon>
        <taxon>Platyhelminthes</taxon>
        <taxon>Rhabditophora</taxon>
        <taxon>Macrostomorpha</taxon>
        <taxon>Macrostomida</taxon>
        <taxon>Macrostomidae</taxon>
        <taxon>Macrostomum</taxon>
    </lineage>
</organism>
<dbReference type="SUPFAM" id="SSF51735">
    <property type="entry name" value="NAD(P)-binding Rossmann-fold domains"/>
    <property type="match status" value="1"/>
</dbReference>
<dbReference type="InterPro" id="IPR023509">
    <property type="entry name" value="DTD-like_sf"/>
</dbReference>
<dbReference type="SUPFAM" id="SSF69500">
    <property type="entry name" value="DTD-like"/>
    <property type="match status" value="1"/>
</dbReference>
<dbReference type="GO" id="GO:0051499">
    <property type="term" value="F:D-aminoacyl-tRNA deacylase activity"/>
    <property type="evidence" value="ECO:0007669"/>
    <property type="project" value="UniProtKB-EC"/>
</dbReference>
<name>A0A1I8FLK9_9PLAT</name>
<evidence type="ECO:0000256" key="5">
    <source>
        <dbReference type="SAM" id="MobiDB-lite"/>
    </source>
</evidence>
<evidence type="ECO:0000313" key="6">
    <source>
        <dbReference type="Proteomes" id="UP000095280"/>
    </source>
</evidence>
<dbReference type="PANTHER" id="PTHR43157:SF31">
    <property type="entry name" value="PHOSPHATIDYLINOSITOL-GLYCAN BIOSYNTHESIS CLASS F PROTEIN"/>
    <property type="match status" value="1"/>
</dbReference>
<proteinExistence type="predicted"/>
<dbReference type="GO" id="GO:0005737">
    <property type="term" value="C:cytoplasm"/>
    <property type="evidence" value="ECO:0007669"/>
    <property type="project" value="InterPro"/>
</dbReference>
<accession>A0A1I8FLK9</accession>
<dbReference type="PANTHER" id="PTHR43157">
    <property type="entry name" value="PHOSPHATIDYLINOSITOL-GLYCAN BIOSYNTHESIS CLASS F PROTEIN-RELATED"/>
    <property type="match status" value="1"/>
</dbReference>
<dbReference type="Gene3D" id="3.50.80.10">
    <property type="entry name" value="D-tyrosyl-tRNA(Tyr) deacylase"/>
    <property type="match status" value="1"/>
</dbReference>
<dbReference type="Pfam" id="PF02580">
    <property type="entry name" value="Tyr_Deacylase"/>
    <property type="match status" value="1"/>
</dbReference>
<dbReference type="GO" id="GO:0016491">
    <property type="term" value="F:oxidoreductase activity"/>
    <property type="evidence" value="ECO:0007669"/>
    <property type="project" value="UniProtKB-KW"/>
</dbReference>
<evidence type="ECO:0000256" key="3">
    <source>
        <dbReference type="ARBA" id="ARBA00047676"/>
    </source>
</evidence>
<dbReference type="Proteomes" id="UP000095280">
    <property type="component" value="Unplaced"/>
</dbReference>
<dbReference type="Gene3D" id="3.40.50.720">
    <property type="entry name" value="NAD(P)-binding Rossmann-like Domain"/>
    <property type="match status" value="1"/>
</dbReference>
<protein>
    <recommendedName>
        <fullName evidence="1">D-aminoacyl-tRNA deacylase</fullName>
        <ecNumber evidence="1">3.1.1.96</ecNumber>
    </recommendedName>
</protein>
<feature type="compositionally biased region" description="Low complexity" evidence="5">
    <location>
        <begin position="14"/>
        <end position="30"/>
    </location>
</feature>
<evidence type="ECO:0000256" key="4">
    <source>
        <dbReference type="ARBA" id="ARBA00048018"/>
    </source>
</evidence>
<dbReference type="InterPro" id="IPR003732">
    <property type="entry name" value="Daa-tRNA_deacyls_DTD"/>
</dbReference>
<keyword evidence="6" id="KW-1185">Reference proteome</keyword>
<keyword evidence="2" id="KW-0560">Oxidoreductase</keyword>
<dbReference type="EC" id="3.1.1.96" evidence="1"/>
<comment type="catalytic activity">
    <reaction evidence="3">
        <text>glycyl-tRNA(Ala) + H2O = tRNA(Ala) + glycine + H(+)</text>
        <dbReference type="Rhea" id="RHEA:53744"/>
        <dbReference type="Rhea" id="RHEA-COMP:9657"/>
        <dbReference type="Rhea" id="RHEA-COMP:13640"/>
        <dbReference type="ChEBI" id="CHEBI:15377"/>
        <dbReference type="ChEBI" id="CHEBI:15378"/>
        <dbReference type="ChEBI" id="CHEBI:57305"/>
        <dbReference type="ChEBI" id="CHEBI:78442"/>
        <dbReference type="ChEBI" id="CHEBI:78522"/>
        <dbReference type="EC" id="3.1.1.96"/>
    </reaction>
</comment>
<dbReference type="InterPro" id="IPR036291">
    <property type="entry name" value="NAD(P)-bd_dom_sf"/>
</dbReference>
<sequence>RSPPAHPALALGKPPARSAAAAAEQLQAEQPQHRPGPPGLRLLFCADATESTVDDIAKQVCGLRLLPAGNAESLTTVRDLPGDLLLIPHFTLGGKPKSGRLQYHSVIDKQRGGQLFTLLRDRLTQQLRDTGGTVVAGQYGATQRLVCDCQDGPFSHRFGGRHLLLLPWAVLRPSFSAVDFVELRDRDRAGHVHLHRSATGPINKAIVLAAVGGASGTWNGDALLSQTGTARTLARRCWMAARGGDGRHPGHRPGRGQGLRQRGAAVILACRNLQKCHDVANHIRYRAMNAKVRCSELDLASHESVREFVQRDLADARVDALVLNAGVMELSAKPTLTDDRVETNLGVNYLSNYLLTRLMLEQGRLAPKSRIVFCDLQEGAEGRGGLAAPHNSLQNFDPEKSYAQSKLFQMMFVRQLSKRLAAEGSTVTVNAVEPGFTDTEYHRSMRFQHYLVSRWMFRLWHFLTFKFPFQGAASVVKAVVSAELEGRSGQLVEELNVEELPAEVAKLADLHGEQLWRLSEGCLPKA</sequence>
<evidence type="ECO:0000256" key="1">
    <source>
        <dbReference type="ARBA" id="ARBA00013056"/>
    </source>
</evidence>